<reference evidence="1 2" key="1">
    <citation type="journal article" date="2020" name="Int. J. Syst. Evol. Microbiol.">
        <title>Veillonella nakazawae sp. nov., an anaerobic gram-negative coccus isolated from the oral cavity of Japanese children.</title>
        <authorList>
            <person name="Mashima I."/>
            <person name="Theodorea C.F."/>
            <person name="Djais A.A."/>
            <person name="Kunihiro T."/>
            <person name="Kawamura Y."/>
            <person name="Otomo M."/>
            <person name="Saitoh M."/>
            <person name="Tamai R."/>
            <person name="Kiyoura Y."/>
        </authorList>
    </citation>
    <scope>NUCLEOTIDE SEQUENCE [LARGE SCALE GENOMIC DNA]</scope>
    <source>
        <strain evidence="1 2">T1-7</strain>
    </source>
</reference>
<sequence>MTDIHGNLLWFGEYTAWGRLKKDERVYKNAHQPFRLQNQYFDKETGLHYNLMRYYEPEAGRFVNQDPIGLWAEEL</sequence>
<dbReference type="InterPro" id="IPR022385">
    <property type="entry name" value="Rhs_assc_core"/>
</dbReference>
<organism evidence="1 2">
    <name type="scientific">Veillonella nakazawae</name>
    <dbReference type="NCBI Taxonomy" id="2682456"/>
    <lineage>
        <taxon>Bacteria</taxon>
        <taxon>Bacillati</taxon>
        <taxon>Bacillota</taxon>
        <taxon>Negativicutes</taxon>
        <taxon>Veillonellales</taxon>
        <taxon>Veillonellaceae</taxon>
        <taxon>Veillonella</taxon>
    </lineage>
</organism>
<proteinExistence type="predicted"/>
<name>A0ABN5XRF9_9FIRM</name>
<evidence type="ECO:0000313" key="1">
    <source>
        <dbReference type="EMBL" id="BBU35294.1"/>
    </source>
</evidence>
<dbReference type="PANTHER" id="PTHR32305">
    <property type="match status" value="1"/>
</dbReference>
<accession>A0ABN5XRF9</accession>
<dbReference type="EMBL" id="AP022321">
    <property type="protein sequence ID" value="BBU35294.1"/>
    <property type="molecule type" value="Genomic_DNA"/>
</dbReference>
<keyword evidence="2" id="KW-1185">Reference proteome</keyword>
<dbReference type="NCBIfam" id="TIGR03696">
    <property type="entry name" value="Rhs_assc_core"/>
    <property type="match status" value="1"/>
</dbReference>
<dbReference type="PANTHER" id="PTHR32305:SF15">
    <property type="entry name" value="PROTEIN RHSA-RELATED"/>
    <property type="match status" value="1"/>
</dbReference>
<dbReference type="RefSeq" id="WP_197923040.1">
    <property type="nucleotide sequence ID" value="NZ_AP022321.1"/>
</dbReference>
<protein>
    <submittedName>
        <fullName evidence="1">Uncharacterized protein</fullName>
    </submittedName>
</protein>
<gene>
    <name evidence="1" type="ORF">VEIT17_17400</name>
</gene>
<evidence type="ECO:0000313" key="2">
    <source>
        <dbReference type="Proteomes" id="UP000509249"/>
    </source>
</evidence>
<dbReference type="Proteomes" id="UP000509249">
    <property type="component" value="Chromosome"/>
</dbReference>
<dbReference type="Gene3D" id="2.180.10.10">
    <property type="entry name" value="RHS repeat-associated core"/>
    <property type="match status" value="1"/>
</dbReference>
<dbReference type="InterPro" id="IPR050708">
    <property type="entry name" value="T6SS_VgrG/RHS"/>
</dbReference>